<name>A0A3N1VK32_9BACT</name>
<keyword evidence="5" id="KW-1185">Reference proteome</keyword>
<feature type="region of interest" description="Disordered" evidence="1">
    <location>
        <begin position="363"/>
        <end position="417"/>
    </location>
</feature>
<dbReference type="OrthoDB" id="9779230at2"/>
<dbReference type="SUPFAM" id="SSF52540">
    <property type="entry name" value="P-loop containing nucleoside triphosphate hydrolases"/>
    <property type="match status" value="1"/>
</dbReference>
<dbReference type="AlphaFoldDB" id="A0A3N1VK32"/>
<dbReference type="Pfam" id="PF13401">
    <property type="entry name" value="AAA_22"/>
    <property type="match status" value="1"/>
</dbReference>
<gene>
    <name evidence="4" type="ORF">EDC27_0433</name>
</gene>
<feature type="transmembrane region" description="Helical" evidence="2">
    <location>
        <begin position="280"/>
        <end position="298"/>
    </location>
</feature>
<dbReference type="SMART" id="SM00382">
    <property type="entry name" value="AAA"/>
    <property type="match status" value="1"/>
</dbReference>
<evidence type="ECO:0000256" key="2">
    <source>
        <dbReference type="SAM" id="Phobius"/>
    </source>
</evidence>
<evidence type="ECO:0000313" key="4">
    <source>
        <dbReference type="EMBL" id="ROR03175.1"/>
    </source>
</evidence>
<dbReference type="RefSeq" id="WP_123288966.1">
    <property type="nucleotide sequence ID" value="NZ_RJVA01000009.1"/>
</dbReference>
<dbReference type="PANTHER" id="PTHR35894">
    <property type="entry name" value="GENERAL SECRETION PATHWAY PROTEIN A-RELATED"/>
    <property type="match status" value="1"/>
</dbReference>
<organism evidence="4 5">
    <name type="scientific">Desulfosoma caldarium</name>
    <dbReference type="NCBI Taxonomy" id="610254"/>
    <lineage>
        <taxon>Bacteria</taxon>
        <taxon>Pseudomonadati</taxon>
        <taxon>Thermodesulfobacteriota</taxon>
        <taxon>Syntrophobacteria</taxon>
        <taxon>Syntrophobacterales</taxon>
        <taxon>Syntrophobacteraceae</taxon>
        <taxon>Desulfosoma</taxon>
    </lineage>
</organism>
<dbReference type="GO" id="GO:0016887">
    <property type="term" value="F:ATP hydrolysis activity"/>
    <property type="evidence" value="ECO:0007669"/>
    <property type="project" value="InterPro"/>
</dbReference>
<keyword evidence="2" id="KW-1133">Transmembrane helix</keyword>
<dbReference type="EMBL" id="RJVA01000009">
    <property type="protein sequence ID" value="ROR03175.1"/>
    <property type="molecule type" value="Genomic_DNA"/>
</dbReference>
<keyword evidence="2" id="KW-0812">Transmembrane</keyword>
<dbReference type="Proteomes" id="UP000276223">
    <property type="component" value="Unassembled WGS sequence"/>
</dbReference>
<reference evidence="4 5" key="1">
    <citation type="submission" date="2018-11" db="EMBL/GenBank/DDBJ databases">
        <title>Genomic Encyclopedia of Type Strains, Phase IV (KMG-IV): sequencing the most valuable type-strain genomes for metagenomic binning, comparative biology and taxonomic classification.</title>
        <authorList>
            <person name="Goeker M."/>
        </authorList>
    </citation>
    <scope>NUCLEOTIDE SEQUENCE [LARGE SCALE GENOMIC DNA]</scope>
    <source>
        <strain evidence="4 5">DSM 22027</strain>
    </source>
</reference>
<feature type="region of interest" description="Disordered" evidence="1">
    <location>
        <begin position="330"/>
        <end position="350"/>
    </location>
</feature>
<dbReference type="InterPro" id="IPR052026">
    <property type="entry name" value="ExeA_AAA_ATPase_DNA-bind"/>
</dbReference>
<accession>A0A3N1VK32</accession>
<feature type="compositionally biased region" description="Basic and acidic residues" evidence="1">
    <location>
        <begin position="369"/>
        <end position="381"/>
    </location>
</feature>
<keyword evidence="2" id="KW-0472">Membrane</keyword>
<dbReference type="InterPro" id="IPR003593">
    <property type="entry name" value="AAA+_ATPase"/>
</dbReference>
<dbReference type="Gene3D" id="3.40.50.300">
    <property type="entry name" value="P-loop containing nucleotide triphosphate hydrolases"/>
    <property type="match status" value="1"/>
</dbReference>
<dbReference type="InterPro" id="IPR027417">
    <property type="entry name" value="P-loop_NTPase"/>
</dbReference>
<feature type="region of interest" description="Disordered" evidence="1">
    <location>
        <begin position="470"/>
        <end position="511"/>
    </location>
</feature>
<feature type="domain" description="AAA+ ATPase" evidence="3">
    <location>
        <begin position="42"/>
        <end position="182"/>
    </location>
</feature>
<sequence length="525" mass="59353">MYLDFYGFRSEPFHITPDPDFLYLSPSHKEALAAIIYGVQQRKGFITITGEVGLGKTTIVRSYLERYDRSRIKTVLVFNANVSFKGLLRVIYRELGLDPPDLDPYEMVLDLHMRLIQEYQEGWNVVLIIDEAQNMPVETLENLRMLSNLESTKDKLLQIVLIGQPELEHLMNQHRLRQLKQRIAIRTKLKPLTPKESLEYIRHRLSRVQIQPREPFSAKALELIVREAQGIPRKINIICDNAFITGFGYGQKTITPKIVREVVNDLEGRSHEPSRRRKRFAAVLVGAVILALVLMWHFEVPRTTGAWLLETVKRLSTQWIQALKTPLLQNPLEGTGPPETKSSAVADSFGNGKTIGQRVIKPLPLPEKTPWEPKAVNEERPSPYMTARETTPSSGEKRKTHPDPSSARRRKPAAVEQGQAMLGAAHSLSIMERLGSPPGYGFWPTTDPGLSGAWDPERVRLFQEPKNYLSRAAPFTAPTRDKTPLQPSTSAAKPPARSAHPDVPQPDPGRVIDWILNKRNLGSDL</sequence>
<protein>
    <submittedName>
        <fullName evidence="4">Type II secretory pathway predicted ATPase ExeA</fullName>
    </submittedName>
</protein>
<dbReference type="PANTHER" id="PTHR35894:SF1">
    <property type="entry name" value="PHOSPHORIBULOKINASE _ URIDINE KINASE FAMILY"/>
    <property type="match status" value="1"/>
</dbReference>
<evidence type="ECO:0000256" key="1">
    <source>
        <dbReference type="SAM" id="MobiDB-lite"/>
    </source>
</evidence>
<comment type="caution">
    <text evidence="4">The sequence shown here is derived from an EMBL/GenBank/DDBJ whole genome shotgun (WGS) entry which is preliminary data.</text>
</comment>
<evidence type="ECO:0000313" key="5">
    <source>
        <dbReference type="Proteomes" id="UP000276223"/>
    </source>
</evidence>
<evidence type="ECO:0000259" key="3">
    <source>
        <dbReference type="SMART" id="SM00382"/>
    </source>
</evidence>
<proteinExistence type="predicted"/>
<dbReference type="InterPro" id="IPR049945">
    <property type="entry name" value="AAA_22"/>
</dbReference>